<dbReference type="GO" id="GO:0008903">
    <property type="term" value="F:hydroxypyruvate isomerase activity"/>
    <property type="evidence" value="ECO:0007669"/>
    <property type="project" value="UniProtKB-EC"/>
</dbReference>
<sequence length="299" mass="32973">MSVIDRRAFLGTAAAAGFVTAQSANATEEVSAEELSQLGRTPHTKFAVNIEMWWKKLPFLERIKQAAAFGYPAYEFWPWERQDIDAMAALSQELGIECAQFTAWGFSPGLNDPKNHANFVKKIEEGCAAAKKLNCKKMTVVGGNDQPGMTQQEMHENIITGLKLAAPIAEANDIMLILEAMNIRVDHKGHCLYGSPPSIHICNEVGSPHVKINWDLYHMQITEGDLCGHLREGMKAGQIGYLQLADTPGRNEPGTGEIHYNRVLKEAYDLGYRDFLGLECRPKTTELAAAQGVAAADVW</sequence>
<dbReference type="PANTHER" id="PTHR43489">
    <property type="entry name" value="ISOMERASE"/>
    <property type="match status" value="1"/>
</dbReference>
<feature type="active site" description="Proton donor/acceptor" evidence="3">
    <location>
        <position position="279"/>
    </location>
</feature>
<dbReference type="InterPro" id="IPR026040">
    <property type="entry name" value="HyI-like"/>
</dbReference>
<keyword evidence="6" id="KW-1185">Reference proteome</keyword>
<accession>A0A517ZWS5</accession>
<dbReference type="PANTHER" id="PTHR43489:SF3">
    <property type="entry name" value="XYLOSE ISOMERASE DOMAIN PROTEIN TIM BARREL"/>
    <property type="match status" value="1"/>
</dbReference>
<keyword evidence="1 2" id="KW-0413">Isomerase</keyword>
<dbReference type="EMBL" id="CP036276">
    <property type="protein sequence ID" value="QDU46875.1"/>
    <property type="molecule type" value="Genomic_DNA"/>
</dbReference>
<dbReference type="RefSeq" id="WP_145379453.1">
    <property type="nucleotide sequence ID" value="NZ_CP036276.1"/>
</dbReference>
<name>A0A517ZWS5_9PLAN</name>
<dbReference type="AlphaFoldDB" id="A0A517ZWS5"/>
<comment type="similarity">
    <text evidence="2">Belongs to the hyi family.</text>
</comment>
<evidence type="ECO:0000313" key="6">
    <source>
        <dbReference type="Proteomes" id="UP000319383"/>
    </source>
</evidence>
<protein>
    <submittedName>
        <fullName evidence="5">Hydroxypyruvate isomerase</fullName>
        <ecNumber evidence="5">5.3.1.22</ecNumber>
    </submittedName>
</protein>
<evidence type="ECO:0000313" key="5">
    <source>
        <dbReference type="EMBL" id="QDU46875.1"/>
    </source>
</evidence>
<dbReference type="InterPro" id="IPR013022">
    <property type="entry name" value="Xyl_isomerase-like_TIM-brl"/>
</dbReference>
<dbReference type="SUPFAM" id="SSF51658">
    <property type="entry name" value="Xylose isomerase-like"/>
    <property type="match status" value="1"/>
</dbReference>
<dbReference type="InterPro" id="IPR050417">
    <property type="entry name" value="Sugar_Epim/Isomerase"/>
</dbReference>
<reference evidence="5 6" key="1">
    <citation type="submission" date="2019-02" db="EMBL/GenBank/DDBJ databases">
        <title>Deep-cultivation of Planctomycetes and their phenomic and genomic characterization uncovers novel biology.</title>
        <authorList>
            <person name="Wiegand S."/>
            <person name="Jogler M."/>
            <person name="Boedeker C."/>
            <person name="Pinto D."/>
            <person name="Vollmers J."/>
            <person name="Rivas-Marin E."/>
            <person name="Kohn T."/>
            <person name="Peeters S.H."/>
            <person name="Heuer A."/>
            <person name="Rast P."/>
            <person name="Oberbeckmann S."/>
            <person name="Bunk B."/>
            <person name="Jeske O."/>
            <person name="Meyerdierks A."/>
            <person name="Storesund J.E."/>
            <person name="Kallscheuer N."/>
            <person name="Luecker S."/>
            <person name="Lage O.M."/>
            <person name="Pohl T."/>
            <person name="Merkel B.J."/>
            <person name="Hornburger P."/>
            <person name="Mueller R.-W."/>
            <person name="Bruemmer F."/>
            <person name="Labrenz M."/>
            <person name="Spormann A.M."/>
            <person name="Op den Camp H."/>
            <person name="Overmann J."/>
            <person name="Amann R."/>
            <person name="Jetten M.S.M."/>
            <person name="Mascher T."/>
            <person name="Medema M.H."/>
            <person name="Devos D.P."/>
            <person name="Kaster A.-K."/>
            <person name="Ovreas L."/>
            <person name="Rohde M."/>
            <person name="Galperin M.Y."/>
            <person name="Jogler C."/>
        </authorList>
    </citation>
    <scope>NUCLEOTIDE SEQUENCE [LARGE SCALE GENOMIC DNA]</scope>
    <source>
        <strain evidence="5 6">Mal52</strain>
    </source>
</reference>
<dbReference type="Pfam" id="PF01261">
    <property type="entry name" value="AP_endonuc_2"/>
    <property type="match status" value="1"/>
</dbReference>
<gene>
    <name evidence="5" type="primary">hyi</name>
    <name evidence="5" type="ORF">Mal52_53980</name>
</gene>
<dbReference type="Proteomes" id="UP000319383">
    <property type="component" value="Chromosome"/>
</dbReference>
<dbReference type="InterPro" id="IPR036237">
    <property type="entry name" value="Xyl_isomerase-like_sf"/>
</dbReference>
<dbReference type="PIRSF" id="PIRSF006241">
    <property type="entry name" value="HyI"/>
    <property type="match status" value="1"/>
</dbReference>
<evidence type="ECO:0000256" key="2">
    <source>
        <dbReference type="PIRNR" id="PIRNR006241"/>
    </source>
</evidence>
<feature type="domain" description="Xylose isomerase-like TIM barrel" evidence="4">
    <location>
        <begin position="64"/>
        <end position="287"/>
    </location>
</feature>
<evidence type="ECO:0000256" key="3">
    <source>
        <dbReference type="PIRSR" id="PIRSR006241-50"/>
    </source>
</evidence>
<feature type="active site" description="Proton donor/acceptor" evidence="3">
    <location>
        <position position="179"/>
    </location>
</feature>
<dbReference type="EC" id="5.3.1.22" evidence="5"/>
<proteinExistence type="inferred from homology"/>
<dbReference type="KEGG" id="sdyn:Mal52_53980"/>
<evidence type="ECO:0000259" key="4">
    <source>
        <dbReference type="Pfam" id="PF01261"/>
    </source>
</evidence>
<organism evidence="5 6">
    <name type="scientific">Symmachiella dynata</name>
    <dbReference type="NCBI Taxonomy" id="2527995"/>
    <lineage>
        <taxon>Bacteria</taxon>
        <taxon>Pseudomonadati</taxon>
        <taxon>Planctomycetota</taxon>
        <taxon>Planctomycetia</taxon>
        <taxon>Planctomycetales</taxon>
        <taxon>Planctomycetaceae</taxon>
        <taxon>Symmachiella</taxon>
    </lineage>
</organism>
<dbReference type="Gene3D" id="3.20.20.150">
    <property type="entry name" value="Divalent-metal-dependent TIM barrel enzymes"/>
    <property type="match status" value="1"/>
</dbReference>
<evidence type="ECO:0000256" key="1">
    <source>
        <dbReference type="ARBA" id="ARBA00023235"/>
    </source>
</evidence>
<dbReference type="InterPro" id="IPR006311">
    <property type="entry name" value="TAT_signal"/>
</dbReference>
<dbReference type="PROSITE" id="PS51318">
    <property type="entry name" value="TAT"/>
    <property type="match status" value="1"/>
</dbReference>
<keyword evidence="5" id="KW-0670">Pyruvate</keyword>